<dbReference type="InterPro" id="IPR015915">
    <property type="entry name" value="Kelch-typ_b-propeller"/>
</dbReference>
<comment type="caution">
    <text evidence="3">The sequence shown here is derived from an EMBL/GenBank/DDBJ whole genome shotgun (WGS) entry which is preliminary data.</text>
</comment>
<feature type="region of interest" description="Disordered" evidence="2">
    <location>
        <begin position="773"/>
        <end position="800"/>
    </location>
</feature>
<keyword evidence="1" id="KW-0175">Coiled coil</keyword>
<evidence type="ECO:0000313" key="3">
    <source>
        <dbReference type="EMBL" id="CAG8475703.1"/>
    </source>
</evidence>
<protein>
    <submittedName>
        <fullName evidence="3">17679_t:CDS:1</fullName>
    </submittedName>
</protein>
<dbReference type="SUPFAM" id="SSF117281">
    <property type="entry name" value="Kelch motif"/>
    <property type="match status" value="1"/>
</dbReference>
<dbReference type="GO" id="GO:0051285">
    <property type="term" value="C:cell cortex of cell tip"/>
    <property type="evidence" value="ECO:0007669"/>
    <property type="project" value="TreeGrafter"/>
</dbReference>
<dbReference type="InterPro" id="IPR006652">
    <property type="entry name" value="Kelch_1"/>
</dbReference>
<feature type="compositionally biased region" description="Polar residues" evidence="2">
    <location>
        <begin position="377"/>
        <end position="388"/>
    </location>
</feature>
<evidence type="ECO:0000256" key="1">
    <source>
        <dbReference type="SAM" id="Coils"/>
    </source>
</evidence>
<dbReference type="Proteomes" id="UP000789405">
    <property type="component" value="Unassembled WGS sequence"/>
</dbReference>
<dbReference type="OrthoDB" id="45365at2759"/>
<dbReference type="Pfam" id="PF24681">
    <property type="entry name" value="Kelch_KLHDC2_KLHL20_DRC7"/>
    <property type="match status" value="1"/>
</dbReference>
<organism evidence="3 4">
    <name type="scientific">Dentiscutata erythropus</name>
    <dbReference type="NCBI Taxonomy" id="1348616"/>
    <lineage>
        <taxon>Eukaryota</taxon>
        <taxon>Fungi</taxon>
        <taxon>Fungi incertae sedis</taxon>
        <taxon>Mucoromycota</taxon>
        <taxon>Glomeromycotina</taxon>
        <taxon>Glomeromycetes</taxon>
        <taxon>Diversisporales</taxon>
        <taxon>Gigasporaceae</taxon>
        <taxon>Dentiscutata</taxon>
    </lineage>
</organism>
<feature type="coiled-coil region" evidence="1">
    <location>
        <begin position="995"/>
        <end position="1106"/>
    </location>
</feature>
<feature type="compositionally biased region" description="Low complexity" evidence="2">
    <location>
        <begin position="778"/>
        <end position="791"/>
    </location>
</feature>
<dbReference type="SMART" id="SM00612">
    <property type="entry name" value="Kelch"/>
    <property type="match status" value="2"/>
</dbReference>
<dbReference type="GO" id="GO:0061245">
    <property type="term" value="P:establishment or maintenance of bipolar cell polarity"/>
    <property type="evidence" value="ECO:0007669"/>
    <property type="project" value="TreeGrafter"/>
</dbReference>
<dbReference type="PANTHER" id="PTHR23244:SF456">
    <property type="entry name" value="MULTIPLE EPIDERMAL GROWTH FACTOR-LIKE DOMAINS PROTEIN 8"/>
    <property type="match status" value="1"/>
</dbReference>
<reference evidence="3" key="1">
    <citation type="submission" date="2021-06" db="EMBL/GenBank/DDBJ databases">
        <authorList>
            <person name="Kallberg Y."/>
            <person name="Tangrot J."/>
            <person name="Rosling A."/>
        </authorList>
    </citation>
    <scope>NUCLEOTIDE SEQUENCE</scope>
    <source>
        <strain evidence="3">MA453B</strain>
    </source>
</reference>
<evidence type="ECO:0000313" key="4">
    <source>
        <dbReference type="Proteomes" id="UP000789405"/>
    </source>
</evidence>
<accession>A0A9N8W8C3</accession>
<feature type="coiled-coil region" evidence="1">
    <location>
        <begin position="938"/>
        <end position="965"/>
    </location>
</feature>
<dbReference type="PANTHER" id="PTHR23244">
    <property type="entry name" value="KELCH REPEAT DOMAIN"/>
    <property type="match status" value="1"/>
</dbReference>
<dbReference type="Gene3D" id="2.120.10.80">
    <property type="entry name" value="Kelch-type beta propeller"/>
    <property type="match status" value="2"/>
</dbReference>
<name>A0A9N8W8C3_9GLOM</name>
<evidence type="ECO:0000256" key="2">
    <source>
        <dbReference type="SAM" id="MobiDB-lite"/>
    </source>
</evidence>
<feature type="compositionally biased region" description="Low complexity" evidence="2">
    <location>
        <begin position="362"/>
        <end position="376"/>
    </location>
</feature>
<keyword evidence="4" id="KW-1185">Reference proteome</keyword>
<sequence>MSSPSPKVNHIKIYPWSQRKLNKFNPFPRNGHSVSDTINNEIFFFGGFVNEKATNELFVIDVNDLNVVPVTTVSGDIPRPRSHHTQITFENKILGICLLLTLIDKGRPPNGLIGHSTSLIGSVVYIFGGQNGIKYFNEMVAFDLKVLKLQRKRSRLSKFSLNRASTPGSHWNYIIPNKNEYSVPPCRSGHTACEYKDKIFIFGGSNGEKCFNDTWCYDTLNGTWSELSCTGYVPTPRERHGAARVDDFLYIFGGKTHEGDINLGQRWYKFPEMGPTASPRYDLSMAVVDHDKIFIFGGDSNGSIKPDADGNIHVLDTSKIKFPSDTHTPKQTVHRKKLSITPPLKMAIQPKENSIAEDLEETSSSLKSSKALTHSKQPSLVESSPDVISSRTIAPRSSSLIPSNNTQLLYDASGETIPNQFTLSSLSTSSSLQSINEVSEKNLSKQQSIEITLPIQSLVESHRIRLSQQDRQSYDTFGKAKTKSLGISPPIESDNSKHPLLDDDFYQNSPTSPVESDLNAYELVTLNKNGTSKQSPNINDFESESFSLTPSSSLEVSKTFQVMIEQIPSNSLETDVLLSKKIISENQFTNSYNDDLFKDFDNLNNSLENSKTNSIGNFMLKNEEIKSLENKNSQSSAKSFMSNEISTQTQRDTFIIRERKEKRPNGARPLINKSYIQNSMESSNMQENIDIRNIKDINNGINSPVSDHIDGSEEIDEDRNMSPLQEDHSEVTLSSNNDIMNIIPSKIILNNSLREDQPSNSDLSNLIPSHLIPDNEISVPVPTPTTSSTYVNDSQTSEDERDNYIKEAVQRDPNSVEFEQHENWFKNDLNSAKKLGYKLDLNDDEKISDELDFEQLSKLLDPNSEKYKIMQSIFQMQQRLKKAKESIAGQALIASQKIAAAEQAHEAAIQEATYYKSKIENLINSLDPKYRTTEMEKTMKLEKQLTQVIKENIQLQNQYEEYYQKSVNNENSFKNFDDNNYLITKNSQSPISKKLADLRTRILSTETQLDESNLQLKQANGEITKYQQDAENSKMRFTQLHESLEQHYTIFEQINNAITTTNERTNELENLLRRSRKEKTKLENKVASLRIDLEVKEEELNQEADRSDKIGRLLENEQKEGKILRSMLQESMKELLNISLWK</sequence>
<proteinExistence type="predicted"/>
<gene>
    <name evidence="3" type="ORF">DERYTH_LOCUS1676</name>
</gene>
<dbReference type="AlphaFoldDB" id="A0A9N8W8C3"/>
<dbReference type="EMBL" id="CAJVPY010000483">
    <property type="protein sequence ID" value="CAG8475703.1"/>
    <property type="molecule type" value="Genomic_DNA"/>
</dbReference>
<feature type="region of interest" description="Disordered" evidence="2">
    <location>
        <begin position="357"/>
        <end position="388"/>
    </location>
</feature>